<feature type="region of interest" description="Disordered" evidence="1">
    <location>
        <begin position="177"/>
        <end position="198"/>
    </location>
</feature>
<organism evidence="2 3">
    <name type="scientific">Ferrithrix thermotolerans DSM 19514</name>
    <dbReference type="NCBI Taxonomy" id="1121881"/>
    <lineage>
        <taxon>Bacteria</taxon>
        <taxon>Bacillati</taxon>
        <taxon>Actinomycetota</taxon>
        <taxon>Acidimicrobiia</taxon>
        <taxon>Acidimicrobiales</taxon>
        <taxon>Acidimicrobiaceae</taxon>
        <taxon>Ferrithrix</taxon>
    </lineage>
</organism>
<keyword evidence="3" id="KW-1185">Reference proteome</keyword>
<proteinExistence type="predicted"/>
<evidence type="ECO:0000256" key="1">
    <source>
        <dbReference type="SAM" id="MobiDB-lite"/>
    </source>
</evidence>
<dbReference type="STRING" id="1121881.SAMN02745225_01647"/>
<evidence type="ECO:0000313" key="2">
    <source>
        <dbReference type="EMBL" id="SHE79400.1"/>
    </source>
</evidence>
<gene>
    <name evidence="2" type="ORF">SAMN02745225_01647</name>
</gene>
<protein>
    <recommendedName>
        <fullName evidence="4">Helix-turn-helix domain-containing protein</fullName>
    </recommendedName>
</protein>
<dbReference type="AlphaFoldDB" id="A0A1M4WE11"/>
<dbReference type="EMBL" id="FQUL01000024">
    <property type="protein sequence ID" value="SHE79400.1"/>
    <property type="molecule type" value="Genomic_DNA"/>
</dbReference>
<evidence type="ECO:0000313" key="3">
    <source>
        <dbReference type="Proteomes" id="UP000184295"/>
    </source>
</evidence>
<accession>A0A1M4WE11</accession>
<evidence type="ECO:0008006" key="4">
    <source>
        <dbReference type="Google" id="ProtNLM"/>
    </source>
</evidence>
<dbReference type="Gene3D" id="1.10.10.60">
    <property type="entry name" value="Homeodomain-like"/>
    <property type="match status" value="2"/>
</dbReference>
<reference evidence="3" key="1">
    <citation type="submission" date="2016-11" db="EMBL/GenBank/DDBJ databases">
        <authorList>
            <person name="Varghese N."/>
            <person name="Submissions S."/>
        </authorList>
    </citation>
    <scope>NUCLEOTIDE SEQUENCE [LARGE SCALE GENOMIC DNA]</scope>
    <source>
        <strain evidence="3">DSM 19514</strain>
    </source>
</reference>
<dbReference type="Proteomes" id="UP000184295">
    <property type="component" value="Unassembled WGS sequence"/>
</dbReference>
<sequence>MPITLIAELIEDEYRTIALSPQLRDDIEELLLEDFDSLQAAAAGERQRIELNAQRQKLLDAHYAVPLDLLKTEQDRIGGQLMRIHEGLAEADANYEQARRTPADTLNLTRDCHAAYLEANDSTRRLFNQAFFAKIYIDEDDETREQTVQVDYNEPFDSLLSRLIPARVHHTLDIRKTAHPDTSEGGPETSFEGTAKVQGSHTDTLVEVIALLAKQEVAPTLEAALGGQREDQCAPRTRRSVQRQRRLAPSEITRLAQDYAAGSTVNQLAMRYGVHRTTVLNHLEQQGIDRRRTHRVLSKDDVARAAALYSSGRSLKATGSHFGVDAETIRREFKKAGVAIRPRRGWK</sequence>
<name>A0A1M4WE11_9ACTN</name>